<dbReference type="PANTHER" id="PTHR48047:SF51">
    <property type="entry name" value="GLYCOSYLTRANSFERASE"/>
    <property type="match status" value="1"/>
</dbReference>
<sequence>MGRGVIPTSSCSSCSSRLHYTTDFNGHEDCRRKQQKIYRELKETQISLYGIIFNIFYELEPLFVDSWNCNCLPKFWSVGPLCLVESPNVPPEPHSKPTWVQWLDKKREQGNSVLYVAFGSQVEISPAQLKEIATGLEKSKVNFLWVIRKSESELSEGFERRVKEELLTETRLTRGRFRCMSVYVHGFLSHCVWNTVLENEIIFFIVFLFFVVLE</sequence>
<comment type="similarity">
    <text evidence="1">Belongs to the UDP-glycosyltransferase family.</text>
</comment>
<evidence type="ECO:0000256" key="1">
    <source>
        <dbReference type="ARBA" id="ARBA00009995"/>
    </source>
</evidence>
<dbReference type="EMBL" id="CM017324">
    <property type="protein sequence ID" value="KAE8038559.1"/>
    <property type="molecule type" value="Genomic_DNA"/>
</dbReference>
<evidence type="ECO:0000256" key="2">
    <source>
        <dbReference type="ARBA" id="ARBA00022676"/>
    </source>
</evidence>
<protein>
    <submittedName>
        <fullName evidence="3">Uncharacterized protein</fullName>
    </submittedName>
</protein>
<keyword evidence="4" id="KW-1185">Reference proteome</keyword>
<dbReference type="AlphaFoldDB" id="A0A660KW92"/>
<keyword evidence="2" id="KW-0328">Glycosyltransferase</keyword>
<gene>
    <name evidence="3" type="ORF">FH972_011057</name>
</gene>
<evidence type="ECO:0000313" key="4">
    <source>
        <dbReference type="Proteomes" id="UP000327013"/>
    </source>
</evidence>
<dbReference type="SUPFAM" id="SSF53756">
    <property type="entry name" value="UDP-Glycosyltransferase/glycogen phosphorylase"/>
    <property type="match status" value="1"/>
</dbReference>
<reference evidence="3 4" key="1">
    <citation type="submission" date="2019-06" db="EMBL/GenBank/DDBJ databases">
        <title>A chromosomal-level reference genome of Carpinus fangiana (Coryloideae, Betulaceae).</title>
        <authorList>
            <person name="Yang X."/>
            <person name="Wang Z."/>
            <person name="Zhang L."/>
            <person name="Hao G."/>
            <person name="Liu J."/>
            <person name="Yang Y."/>
        </authorList>
    </citation>
    <scope>NUCLEOTIDE SEQUENCE [LARGE SCALE GENOMIC DNA]</scope>
    <source>
        <strain evidence="3">Cfa_2016G</strain>
        <tissue evidence="3">Leaf</tissue>
    </source>
</reference>
<dbReference type="Gene3D" id="3.40.50.2000">
    <property type="entry name" value="Glycogen Phosphorylase B"/>
    <property type="match status" value="2"/>
</dbReference>
<keyword evidence="2" id="KW-0808">Transferase</keyword>
<dbReference type="PANTHER" id="PTHR48047">
    <property type="entry name" value="GLYCOSYLTRANSFERASE"/>
    <property type="match status" value="1"/>
</dbReference>
<evidence type="ECO:0000313" key="3">
    <source>
        <dbReference type="EMBL" id="KAE8038559.1"/>
    </source>
</evidence>
<organism evidence="3 4">
    <name type="scientific">Carpinus fangiana</name>
    <dbReference type="NCBI Taxonomy" id="176857"/>
    <lineage>
        <taxon>Eukaryota</taxon>
        <taxon>Viridiplantae</taxon>
        <taxon>Streptophyta</taxon>
        <taxon>Embryophyta</taxon>
        <taxon>Tracheophyta</taxon>
        <taxon>Spermatophyta</taxon>
        <taxon>Magnoliopsida</taxon>
        <taxon>eudicotyledons</taxon>
        <taxon>Gunneridae</taxon>
        <taxon>Pentapetalae</taxon>
        <taxon>rosids</taxon>
        <taxon>fabids</taxon>
        <taxon>Fagales</taxon>
        <taxon>Betulaceae</taxon>
        <taxon>Carpinus</taxon>
    </lineage>
</organism>
<dbReference type="OrthoDB" id="5835829at2759"/>
<dbReference type="Proteomes" id="UP000327013">
    <property type="component" value="Chromosome 4"/>
</dbReference>
<accession>A0A660KW92</accession>
<dbReference type="GO" id="GO:0035251">
    <property type="term" value="F:UDP-glucosyltransferase activity"/>
    <property type="evidence" value="ECO:0007669"/>
    <property type="project" value="TreeGrafter"/>
</dbReference>
<name>A0A660KW92_9ROSI</name>
<proteinExistence type="inferred from homology"/>